<dbReference type="AlphaFoldDB" id="A0AAW8GHM6"/>
<dbReference type="NCBIfam" id="TIGR02563">
    <property type="entry name" value="cas_Csy4"/>
    <property type="match status" value="1"/>
</dbReference>
<keyword evidence="1" id="KW-0255">Endonuclease</keyword>
<dbReference type="GO" id="GO:0016787">
    <property type="term" value="F:hydrolase activity"/>
    <property type="evidence" value="ECO:0007669"/>
    <property type="project" value="UniProtKB-KW"/>
</dbReference>
<dbReference type="Proteomes" id="UP001234354">
    <property type="component" value="Unassembled WGS sequence"/>
</dbReference>
<keyword evidence="1" id="KW-0378">Hydrolase</keyword>
<evidence type="ECO:0000313" key="1">
    <source>
        <dbReference type="EMBL" id="MDQ1120588.1"/>
    </source>
</evidence>
<sequence length="188" mass="21136">MTTHFIDLRVLPDPETGPAQLLGALYGRLHLALVRHRRDDIGVSFPHYSLNPRALGPVLRLHGTAEALRGLMDTAWLGGMRDHVRIGELAPAPQHAEHRTLQRRQFKTSVDRLRRRRMQRKGETAEQAAHAIPESVQRQPDLPYVHLRSSSTAQPFCLFLARGPLCEQPVLGPFNSHGLSSSVTVPWF</sequence>
<dbReference type="EMBL" id="JAUTBB010000001">
    <property type="protein sequence ID" value="MDQ1120588.1"/>
    <property type="molecule type" value="Genomic_DNA"/>
</dbReference>
<name>A0AAW8GHM6_9GAMM</name>
<comment type="caution">
    <text evidence="1">The sequence shown here is derived from an EMBL/GenBank/DDBJ whole genome shotgun (WGS) entry which is preliminary data.</text>
</comment>
<evidence type="ECO:0000313" key="2">
    <source>
        <dbReference type="Proteomes" id="UP001234354"/>
    </source>
</evidence>
<dbReference type="GO" id="GO:0004519">
    <property type="term" value="F:endonuclease activity"/>
    <property type="evidence" value="ECO:0007669"/>
    <property type="project" value="UniProtKB-KW"/>
</dbReference>
<dbReference type="Gene3D" id="3.30.70.2540">
    <property type="entry name" value="CRISPR-associated endoribonuclease Cas6/Csy4"/>
    <property type="match status" value="1"/>
</dbReference>
<gene>
    <name evidence="1" type="ORF">QE383_002896</name>
</gene>
<accession>A0AAW8GHM6</accession>
<dbReference type="RefSeq" id="WP_306994072.1">
    <property type="nucleotide sequence ID" value="NZ_JAUTBB010000001.1"/>
</dbReference>
<protein>
    <submittedName>
        <fullName evidence="1">CRISPR-associated endonuclease Csy4</fullName>
        <ecNumber evidence="1">3.1.-.-</ecNumber>
    </submittedName>
</protein>
<reference evidence="1" key="1">
    <citation type="submission" date="2023-07" db="EMBL/GenBank/DDBJ databases">
        <title>Functional and genomic diversity of the sorghum phyllosphere microbiome.</title>
        <authorList>
            <person name="Shade A."/>
        </authorList>
    </citation>
    <scope>NUCLEOTIDE SEQUENCE</scope>
    <source>
        <strain evidence="1">SORGH_AS_0908</strain>
    </source>
</reference>
<dbReference type="InterPro" id="IPR013396">
    <property type="entry name" value="CRISPR-assoc_prot_Csy4"/>
</dbReference>
<proteinExistence type="predicted"/>
<dbReference type="CDD" id="cd09739">
    <property type="entry name" value="Cas6_I-F"/>
    <property type="match status" value="1"/>
</dbReference>
<keyword evidence="1" id="KW-0540">Nuclease</keyword>
<dbReference type="EC" id="3.1.-.-" evidence="1"/>
<dbReference type="Pfam" id="PF09618">
    <property type="entry name" value="Cas_Csy4"/>
    <property type="match status" value="1"/>
</dbReference>
<organism evidence="1 2">
    <name type="scientific">Pseudoxanthomonas winnipegensis</name>
    <dbReference type="NCBI Taxonomy" id="2480810"/>
    <lineage>
        <taxon>Bacteria</taxon>
        <taxon>Pseudomonadati</taxon>
        <taxon>Pseudomonadota</taxon>
        <taxon>Gammaproteobacteria</taxon>
        <taxon>Lysobacterales</taxon>
        <taxon>Lysobacteraceae</taxon>
        <taxon>Pseudoxanthomonas</taxon>
    </lineage>
</organism>
<dbReference type="InterPro" id="IPR042564">
    <property type="entry name" value="CRISPR-Cas6/Csy4_sf"/>
</dbReference>
<dbReference type="GO" id="GO:0043571">
    <property type="term" value="P:maintenance of CRISPR repeat elements"/>
    <property type="evidence" value="ECO:0007669"/>
    <property type="project" value="InterPro"/>
</dbReference>